<feature type="domain" description="Putative beta-lactamase-inhibitor-like PepSY-like" evidence="2">
    <location>
        <begin position="344"/>
        <end position="424"/>
    </location>
</feature>
<sequence length="425" mass="47639">MMTMKRKMFAIACVAIGMWSCSNDDVPATGNPEDDKVSAEVRAALLERYPHATDVKWTVKGDYVVADFNLSASSAAGEYAAWFDNGGRWYMTTDSEILFEQLPEEVKAAFRAGEYSAWTIDEVERVQRNGAEEVYVIEVKNKVDGVETEIDLYYSKDGVLVKKLVDADNDYDYGDYIPAAPVEGVEAFLKANFPNARILDIDREDNMTEVEILDGQVVRELLFDKASNWLFTKTETVYAALPAVVKQALEASEYAGYHVDDVDHYATPEEEYYRLELESVKGDVKVKITAAGVLSLMEYSPSDPGNNTGGVLPGKIKDFIAQKYAGARIIETDMENGMTEVEIFHDAREKDVYFNGAQEWVKTQWEVRVSELPAAVSDAIKKSYANYEIDDADFVETPQEAYYLVELEAGDREVKLRILSNGTVL</sequence>
<keyword evidence="1" id="KW-0732">Signal</keyword>
<gene>
    <name evidence="4" type="ORF">DW701_03530</name>
    <name evidence="5" type="ORF">EAJ03_19580</name>
    <name evidence="3" type="ORF">F2Z23_19655</name>
</gene>
<dbReference type="Proteomes" id="UP000291917">
    <property type="component" value="Unassembled WGS sequence"/>
</dbReference>
<dbReference type="EMBL" id="VVZX01000054">
    <property type="protein sequence ID" value="KAA5267346.1"/>
    <property type="molecule type" value="Genomic_DNA"/>
</dbReference>
<dbReference type="Proteomes" id="UP000283538">
    <property type="component" value="Unassembled WGS sequence"/>
</dbReference>
<dbReference type="EMBL" id="QSLA01000003">
    <property type="protein sequence ID" value="RHF10980.1"/>
    <property type="molecule type" value="Genomic_DNA"/>
</dbReference>
<evidence type="ECO:0000313" key="3">
    <source>
        <dbReference type="EMBL" id="KAA5267346.1"/>
    </source>
</evidence>
<dbReference type="Proteomes" id="UP000335496">
    <property type="component" value="Unassembled WGS sequence"/>
</dbReference>
<protein>
    <recommendedName>
        <fullName evidence="2">Putative beta-lactamase-inhibitor-like PepSY-like domain-containing protein</fullName>
    </recommendedName>
</protein>
<evidence type="ECO:0000256" key="1">
    <source>
        <dbReference type="SAM" id="SignalP"/>
    </source>
</evidence>
<organism evidence="4 6">
    <name type="scientific">Bacteroides eggerthii</name>
    <dbReference type="NCBI Taxonomy" id="28111"/>
    <lineage>
        <taxon>Bacteria</taxon>
        <taxon>Pseudomonadati</taxon>
        <taxon>Bacteroidota</taxon>
        <taxon>Bacteroidia</taxon>
        <taxon>Bacteroidales</taxon>
        <taxon>Bacteroidaceae</taxon>
        <taxon>Bacteroides</taxon>
    </lineage>
</organism>
<name>A0A414MGT8_9BACE</name>
<dbReference type="Pfam" id="PF11396">
    <property type="entry name" value="PepSY_like"/>
    <property type="match status" value="3"/>
</dbReference>
<feature type="signal peptide" evidence="1">
    <location>
        <begin position="1"/>
        <end position="24"/>
    </location>
</feature>
<evidence type="ECO:0000313" key="8">
    <source>
        <dbReference type="Proteomes" id="UP000335496"/>
    </source>
</evidence>
<keyword evidence="8" id="KW-1185">Reference proteome</keyword>
<feature type="domain" description="Putative beta-lactamase-inhibitor-like PepSY-like" evidence="2">
    <location>
        <begin position="79"/>
        <end position="161"/>
    </location>
</feature>
<proteinExistence type="predicted"/>
<reference evidence="3 8" key="2">
    <citation type="journal article" date="2019" name="Nat. Med.">
        <title>A library of human gut bacterial isolates paired with longitudinal multiomics data enables mechanistic microbiome research.</title>
        <authorList>
            <person name="Poyet M."/>
            <person name="Groussin M."/>
            <person name="Gibbons S.M."/>
            <person name="Avila-Pacheco J."/>
            <person name="Jiang X."/>
            <person name="Kearney S.M."/>
            <person name="Perrotta A.R."/>
            <person name="Berdy B."/>
            <person name="Zhao S."/>
            <person name="Lieberman T.D."/>
            <person name="Swanson P.K."/>
            <person name="Smith M."/>
            <person name="Roesemann S."/>
            <person name="Alexander J.E."/>
            <person name="Rich S.A."/>
            <person name="Livny J."/>
            <person name="Vlamakis H."/>
            <person name="Clish C."/>
            <person name="Bullock K."/>
            <person name="Deik A."/>
            <person name="Scott J."/>
            <person name="Pierce K.A."/>
            <person name="Xavier R.J."/>
            <person name="Alm E.J."/>
        </authorList>
    </citation>
    <scope>NUCLEOTIDE SEQUENCE [LARGE SCALE GENOMIC DNA]</scope>
    <source>
        <strain evidence="3 8">BIOML-A1</strain>
    </source>
</reference>
<feature type="chain" id="PRO_5044602565" description="Putative beta-lactamase-inhibitor-like PepSY-like domain-containing protein" evidence="1">
    <location>
        <begin position="25"/>
        <end position="425"/>
    </location>
</feature>
<dbReference type="RefSeq" id="WP_017140949.1">
    <property type="nucleotide sequence ID" value="NZ_CP072227.1"/>
</dbReference>
<evidence type="ECO:0000313" key="6">
    <source>
        <dbReference type="Proteomes" id="UP000283538"/>
    </source>
</evidence>
<dbReference type="EMBL" id="RCXL01000062">
    <property type="protein sequence ID" value="RYT67064.1"/>
    <property type="molecule type" value="Genomic_DNA"/>
</dbReference>
<evidence type="ECO:0000259" key="2">
    <source>
        <dbReference type="Pfam" id="PF11396"/>
    </source>
</evidence>
<evidence type="ECO:0000313" key="7">
    <source>
        <dbReference type="Proteomes" id="UP000291917"/>
    </source>
</evidence>
<reference evidence="5 7" key="3">
    <citation type="journal article" date="2019" name="Science, e1252229">
        <title>Invertible promoters mediate bacterial phase variation, antibiotic resistance, and host adaptation in the gut.</title>
        <authorList>
            <person name="Jiang X."/>
            <person name="Hall A.B."/>
            <person name="Arthur T.D."/>
            <person name="Plichta D.R."/>
            <person name="Covington C.T."/>
            <person name="Poyet M."/>
            <person name="Crothers J."/>
            <person name="Moses P.L."/>
            <person name="Tolonen A.C."/>
            <person name="Vlamakis H."/>
            <person name="Alm E.J."/>
            <person name="Xavier R.J."/>
        </authorList>
    </citation>
    <scope>NUCLEOTIDE SEQUENCE [LARGE SCALE GENOMIC DNA]</scope>
    <source>
        <strain evidence="5">Bj_0095</strain>
        <strain evidence="7">bj_0095</strain>
    </source>
</reference>
<dbReference type="InterPro" id="IPR021533">
    <property type="entry name" value="PepSY-like"/>
</dbReference>
<comment type="caution">
    <text evidence="4">The sequence shown here is derived from an EMBL/GenBank/DDBJ whole genome shotgun (WGS) entry which is preliminary data.</text>
</comment>
<dbReference type="SUPFAM" id="SSF160574">
    <property type="entry name" value="BT0923-like"/>
    <property type="match status" value="3"/>
</dbReference>
<feature type="domain" description="Putative beta-lactamase-inhibitor-like PepSY-like" evidence="2">
    <location>
        <begin position="209"/>
        <end position="294"/>
    </location>
</feature>
<evidence type="ECO:0000313" key="4">
    <source>
        <dbReference type="EMBL" id="RHF10980.1"/>
    </source>
</evidence>
<accession>A0A414MGT8</accession>
<dbReference type="AlphaFoldDB" id="A0A414MGT8"/>
<evidence type="ECO:0000313" key="5">
    <source>
        <dbReference type="EMBL" id="RYT67064.1"/>
    </source>
</evidence>
<dbReference type="Gene3D" id="3.10.450.360">
    <property type="match status" value="3"/>
</dbReference>
<reference evidence="4 6" key="1">
    <citation type="submission" date="2018-08" db="EMBL/GenBank/DDBJ databases">
        <title>A genome reference for cultivated species of the human gut microbiota.</title>
        <authorList>
            <person name="Zou Y."/>
            <person name="Xue W."/>
            <person name="Luo G."/>
        </authorList>
    </citation>
    <scope>NUCLEOTIDE SEQUENCE [LARGE SCALE GENOMIC DNA]</scope>
    <source>
        <strain evidence="4 6">AM26-26AC</strain>
    </source>
</reference>